<feature type="transmembrane region" description="Helical" evidence="9">
    <location>
        <begin position="223"/>
        <end position="245"/>
    </location>
</feature>
<proteinExistence type="predicted"/>
<feature type="transmembrane region" description="Helical" evidence="9">
    <location>
        <begin position="688"/>
        <end position="709"/>
    </location>
</feature>
<keyword evidence="5" id="KW-0406">Ion transport</keyword>
<feature type="region of interest" description="Disordered" evidence="8">
    <location>
        <begin position="506"/>
        <end position="543"/>
    </location>
</feature>
<evidence type="ECO:0000313" key="11">
    <source>
        <dbReference type="EMBL" id="KAF8871169.1"/>
    </source>
</evidence>
<comment type="caution">
    <text evidence="11">The sequence shown here is derived from an EMBL/GenBank/DDBJ whole genome shotgun (WGS) entry which is preliminary data.</text>
</comment>
<dbReference type="InterPro" id="IPR013099">
    <property type="entry name" value="K_chnl_dom"/>
</dbReference>
<reference evidence="11" key="1">
    <citation type="submission" date="2020-11" db="EMBL/GenBank/DDBJ databases">
        <authorList>
            <consortium name="DOE Joint Genome Institute"/>
            <person name="Ahrendt S."/>
            <person name="Riley R."/>
            <person name="Andreopoulos W."/>
            <person name="LaButti K."/>
            <person name="Pangilinan J."/>
            <person name="Ruiz-duenas F.J."/>
            <person name="Barrasa J.M."/>
            <person name="Sanchez-Garcia M."/>
            <person name="Camarero S."/>
            <person name="Miyauchi S."/>
            <person name="Serrano A."/>
            <person name="Linde D."/>
            <person name="Babiker R."/>
            <person name="Drula E."/>
            <person name="Ayuso-Fernandez I."/>
            <person name="Pacheco R."/>
            <person name="Padilla G."/>
            <person name="Ferreira P."/>
            <person name="Barriuso J."/>
            <person name="Kellner H."/>
            <person name="Castanera R."/>
            <person name="Alfaro M."/>
            <person name="Ramirez L."/>
            <person name="Pisabarro A.G."/>
            <person name="Kuo A."/>
            <person name="Tritt A."/>
            <person name="Lipzen A."/>
            <person name="He G."/>
            <person name="Yan M."/>
            <person name="Ng V."/>
            <person name="Cullen D."/>
            <person name="Martin F."/>
            <person name="Rosso M.-N."/>
            <person name="Henrissat B."/>
            <person name="Hibbett D."/>
            <person name="Martinez A.T."/>
            <person name="Grigoriev I.V."/>
        </authorList>
    </citation>
    <scope>NUCLEOTIDE SEQUENCE</scope>
    <source>
        <strain evidence="11">AH 44721</strain>
    </source>
</reference>
<dbReference type="GO" id="GO:0005886">
    <property type="term" value="C:plasma membrane"/>
    <property type="evidence" value="ECO:0007669"/>
    <property type="project" value="TreeGrafter"/>
</dbReference>
<dbReference type="PANTHER" id="PTHR11003">
    <property type="entry name" value="POTASSIUM CHANNEL, SUBFAMILY K"/>
    <property type="match status" value="1"/>
</dbReference>
<protein>
    <recommendedName>
        <fullName evidence="10">Potassium channel domain-containing protein</fullName>
    </recommendedName>
</protein>
<evidence type="ECO:0000256" key="1">
    <source>
        <dbReference type="ARBA" id="ARBA00004141"/>
    </source>
</evidence>
<feature type="transmembrane region" description="Helical" evidence="9">
    <location>
        <begin position="636"/>
        <end position="656"/>
    </location>
</feature>
<feature type="transmembrane region" description="Helical" evidence="9">
    <location>
        <begin position="193"/>
        <end position="211"/>
    </location>
</feature>
<feature type="compositionally biased region" description="Low complexity" evidence="8">
    <location>
        <begin position="743"/>
        <end position="761"/>
    </location>
</feature>
<feature type="domain" description="Potassium channel" evidence="10">
    <location>
        <begin position="305"/>
        <end position="378"/>
    </location>
</feature>
<dbReference type="Proteomes" id="UP000724874">
    <property type="component" value="Unassembled WGS sequence"/>
</dbReference>
<feature type="transmembrane region" description="Helical" evidence="9">
    <location>
        <begin position="147"/>
        <end position="173"/>
    </location>
</feature>
<feature type="region of interest" description="Disordered" evidence="8">
    <location>
        <begin position="736"/>
        <end position="761"/>
    </location>
</feature>
<dbReference type="PANTHER" id="PTHR11003:SF342">
    <property type="entry name" value="OUTWARD-RECTIFIER POTASSIUM CHANNEL TOK1"/>
    <property type="match status" value="1"/>
</dbReference>
<keyword evidence="2" id="KW-0813">Transport</keyword>
<dbReference type="InterPro" id="IPR003280">
    <property type="entry name" value="2pore_dom_K_chnl"/>
</dbReference>
<evidence type="ECO:0000256" key="5">
    <source>
        <dbReference type="ARBA" id="ARBA00023065"/>
    </source>
</evidence>
<dbReference type="SUPFAM" id="SSF81324">
    <property type="entry name" value="Voltage-gated potassium channels"/>
    <property type="match status" value="2"/>
</dbReference>
<evidence type="ECO:0000256" key="8">
    <source>
        <dbReference type="SAM" id="MobiDB-lite"/>
    </source>
</evidence>
<evidence type="ECO:0000256" key="7">
    <source>
        <dbReference type="ARBA" id="ARBA00023303"/>
    </source>
</evidence>
<keyword evidence="6 9" id="KW-0472">Membrane</keyword>
<dbReference type="GO" id="GO:0022841">
    <property type="term" value="F:potassium ion leak channel activity"/>
    <property type="evidence" value="ECO:0007669"/>
    <property type="project" value="TreeGrafter"/>
</dbReference>
<accession>A0A9P5TFV8</accession>
<dbReference type="GO" id="GO:0030322">
    <property type="term" value="P:stabilization of membrane potential"/>
    <property type="evidence" value="ECO:0007669"/>
    <property type="project" value="TreeGrafter"/>
</dbReference>
<evidence type="ECO:0000259" key="10">
    <source>
        <dbReference type="Pfam" id="PF07885"/>
    </source>
</evidence>
<evidence type="ECO:0000256" key="6">
    <source>
        <dbReference type="ARBA" id="ARBA00023136"/>
    </source>
</evidence>
<evidence type="ECO:0000256" key="4">
    <source>
        <dbReference type="ARBA" id="ARBA00022989"/>
    </source>
</evidence>
<feature type="transmembrane region" description="Helical" evidence="9">
    <location>
        <begin position="257"/>
        <end position="278"/>
    </location>
</feature>
<evidence type="ECO:0000256" key="3">
    <source>
        <dbReference type="ARBA" id="ARBA00022692"/>
    </source>
</evidence>
<keyword evidence="3 9" id="KW-0812">Transmembrane</keyword>
<keyword evidence="7" id="KW-0407">Ion channel</keyword>
<dbReference type="Pfam" id="PF07885">
    <property type="entry name" value="Ion_trans_2"/>
    <property type="match status" value="2"/>
</dbReference>
<dbReference type="OrthoDB" id="297496at2759"/>
<feature type="transmembrane region" description="Helical" evidence="9">
    <location>
        <begin position="299"/>
        <end position="322"/>
    </location>
</feature>
<organism evidence="11 12">
    <name type="scientific">Gymnopilus junonius</name>
    <name type="common">Spectacular rustgill mushroom</name>
    <name type="synonym">Gymnopilus spectabilis subsp. junonius</name>
    <dbReference type="NCBI Taxonomy" id="109634"/>
    <lineage>
        <taxon>Eukaryota</taxon>
        <taxon>Fungi</taxon>
        <taxon>Dikarya</taxon>
        <taxon>Basidiomycota</taxon>
        <taxon>Agaricomycotina</taxon>
        <taxon>Agaricomycetes</taxon>
        <taxon>Agaricomycetidae</taxon>
        <taxon>Agaricales</taxon>
        <taxon>Agaricineae</taxon>
        <taxon>Hymenogastraceae</taxon>
        <taxon>Gymnopilus</taxon>
    </lineage>
</organism>
<evidence type="ECO:0000313" key="12">
    <source>
        <dbReference type="Proteomes" id="UP000724874"/>
    </source>
</evidence>
<comment type="subcellular location">
    <subcellularLocation>
        <location evidence="1">Membrane</location>
        <topology evidence="1">Multi-pass membrane protein</topology>
    </subcellularLocation>
</comment>
<keyword evidence="12" id="KW-1185">Reference proteome</keyword>
<name>A0A9P5TFV8_GYMJU</name>
<evidence type="ECO:0000256" key="2">
    <source>
        <dbReference type="ARBA" id="ARBA00022448"/>
    </source>
</evidence>
<feature type="domain" description="Potassium channel" evidence="10">
    <location>
        <begin position="645"/>
        <end position="712"/>
    </location>
</feature>
<dbReference type="GO" id="GO:0015271">
    <property type="term" value="F:outward rectifier potassium channel activity"/>
    <property type="evidence" value="ECO:0007669"/>
    <property type="project" value="TreeGrafter"/>
</dbReference>
<keyword evidence="4 9" id="KW-1133">Transmembrane helix</keyword>
<dbReference type="Gene3D" id="1.10.287.70">
    <property type="match status" value="2"/>
</dbReference>
<evidence type="ECO:0000256" key="9">
    <source>
        <dbReference type="SAM" id="Phobius"/>
    </source>
</evidence>
<feature type="transmembrane region" description="Helical" evidence="9">
    <location>
        <begin position="353"/>
        <end position="374"/>
    </location>
</feature>
<sequence>MASRKLGRSLQLAVQARPIARSTDQRKQSTLSLFGIPTTQSFKLMSSSPCCLPRAGFTKGLKGPSFLASSFRFFDTAIFKIYPKEIYHAHSPGLCSWLIHSQQKASNVSGSGEKRRRYAVVPLKEVSNIVDFPGNTADSDSTRSYRLLPIFSGIVIPFSVMLSIPSLTGPWYVRTGENNVLLETRPNPPLLNAAMALSMVCGLIASTCLVIRFAERKVKLMTMLCVIFLTLHDFINIPAVTIFGVEHRFSDGFTYGQAFWFTVCSTVASTATNITLATDYYQTKDFSRAGSGLTHKQRSLVIITIILLSYLSLGSFILAFMLKMAFIDALYLSVVTIETIGFGDLHPNSTGSRIFMCFYAAGGILNLALAVALSRDALLEAAAMDFRARLKAAKARQREKHILSRWRAAIRWRLRAKGCAVWVDDLDQGRQQRIGPRKPHHPWYSWLLLLWRRVSNEVWREWEDPAWRFVYGKGHKRLNLEVLPEAELETAALEAGAPLPELVPRDSTFGDGGTPSTSTGWGGGTSPNPWFAKIRSSDAESPPSLTHMRLGGMVTLLGKFAIAVTHEFQPQLLGQDSPRLEDDGEATIVGHEAPAPRMRTGFGIPFTRTMTMTTTQDEEAPLTESLKVEEKNALRLRLGIAVILFILFWMVGAAIFMQTEKWGFGSAVYFCFIAFSSDFAPSTPAGRSIFVVWALAGVGAMTILVSIVADAYSNQYKTIIKTELLEVSPGALGESQRNRQYLSPVPGGKTTPSSSSPLLSVSSPIRIGRSRAPPIRAASMPELQLPSSLLADSPPMRKRSNEKLEGLPHRVLEYAEVLRRLLAPALSALADAEQSFAEKSECLSQDLAYRDKRDDLLSEIEKSLQNITNAAQDALVQGDNWNS</sequence>
<gene>
    <name evidence="11" type="ORF">CPB84DRAFT_1855166</name>
</gene>
<dbReference type="EMBL" id="JADNYJ010000319">
    <property type="protein sequence ID" value="KAF8871169.1"/>
    <property type="molecule type" value="Genomic_DNA"/>
</dbReference>
<dbReference type="AlphaFoldDB" id="A0A9P5TFV8"/>